<dbReference type="PRINTS" id="PR00996">
    <property type="entry name" value="CHERMTFRASE"/>
</dbReference>
<dbReference type="PROSITE" id="PS50122">
    <property type="entry name" value="CHEB"/>
    <property type="match status" value="1"/>
</dbReference>
<dbReference type="InterPro" id="IPR000014">
    <property type="entry name" value="PAS"/>
</dbReference>
<keyword evidence="4 10" id="KW-0808">Transferase</keyword>
<keyword evidence="11" id="KW-1185">Reference proteome</keyword>
<dbReference type="InterPro" id="IPR000673">
    <property type="entry name" value="Sig_transdc_resp-reg_Me-estase"/>
</dbReference>
<dbReference type="Pfam" id="PF01339">
    <property type="entry name" value="CheB_methylest"/>
    <property type="match status" value="1"/>
</dbReference>
<evidence type="ECO:0000256" key="4">
    <source>
        <dbReference type="ARBA" id="ARBA00022679"/>
    </source>
</evidence>
<feature type="domain" description="CheB-type methylesterase" evidence="8">
    <location>
        <begin position="1"/>
        <end position="172"/>
    </location>
</feature>
<dbReference type="AlphaFoldDB" id="A0A0B3SDP0"/>
<dbReference type="PANTHER" id="PTHR24422:SF10">
    <property type="entry name" value="CHEMOTAXIS PROTEIN METHYLTRANSFERASE 2"/>
    <property type="match status" value="1"/>
</dbReference>
<dbReference type="PANTHER" id="PTHR24422">
    <property type="entry name" value="CHEMOTAXIS PROTEIN METHYLTRANSFERASE"/>
    <property type="match status" value="1"/>
</dbReference>
<dbReference type="InterPro" id="IPR029063">
    <property type="entry name" value="SAM-dependent_MTases_sf"/>
</dbReference>
<dbReference type="Gene3D" id="1.10.287.620">
    <property type="entry name" value="Helix Hairpins"/>
    <property type="match status" value="1"/>
</dbReference>
<keyword evidence="5" id="KW-0949">S-adenosyl-L-methionine</keyword>
<evidence type="ECO:0000259" key="8">
    <source>
        <dbReference type="PROSITE" id="PS50122"/>
    </source>
</evidence>
<protein>
    <recommendedName>
        <fullName evidence="2">protein-glutamate O-methyltransferase</fullName>
        <ecNumber evidence="2">2.1.1.80</ecNumber>
    </recommendedName>
</protein>
<dbReference type="Gene3D" id="1.10.155.10">
    <property type="entry name" value="Chemotaxis receptor methyltransferase CheR, N-terminal domain"/>
    <property type="match status" value="1"/>
</dbReference>
<dbReference type="SUPFAM" id="SSF53335">
    <property type="entry name" value="S-adenosyl-L-methionine-dependent methyltransferases"/>
    <property type="match status" value="1"/>
</dbReference>
<evidence type="ECO:0000313" key="11">
    <source>
        <dbReference type="Proteomes" id="UP000030960"/>
    </source>
</evidence>
<dbReference type="PATRIC" id="fig|1515334.3.peg.692"/>
<dbReference type="SUPFAM" id="SSF52738">
    <property type="entry name" value="Methylesterase CheB, C-terminal domain"/>
    <property type="match status" value="1"/>
</dbReference>
<dbReference type="GO" id="GO:0000156">
    <property type="term" value="F:phosphorelay response regulator activity"/>
    <property type="evidence" value="ECO:0007669"/>
    <property type="project" value="InterPro"/>
</dbReference>
<dbReference type="InterPro" id="IPR036804">
    <property type="entry name" value="CheR_N_sf"/>
</dbReference>
<evidence type="ECO:0000256" key="3">
    <source>
        <dbReference type="ARBA" id="ARBA00022603"/>
    </source>
</evidence>
<gene>
    <name evidence="10" type="ORF">OA50_00681</name>
</gene>
<evidence type="ECO:0000313" key="10">
    <source>
        <dbReference type="EMBL" id="KHQ54846.1"/>
    </source>
</evidence>
<evidence type="ECO:0000256" key="6">
    <source>
        <dbReference type="PROSITE-ProRule" id="PRU00050"/>
    </source>
</evidence>
<evidence type="ECO:0000256" key="7">
    <source>
        <dbReference type="SAM" id="MobiDB-lite"/>
    </source>
</evidence>
<dbReference type="InterPro" id="IPR000780">
    <property type="entry name" value="CheR_MeTrfase"/>
</dbReference>
<proteinExistence type="predicted"/>
<accession>A0A0B3SDP0</accession>
<dbReference type="Pfam" id="PF03705">
    <property type="entry name" value="CheR_N"/>
    <property type="match status" value="1"/>
</dbReference>
<dbReference type="InterPro" id="IPR050903">
    <property type="entry name" value="Bact_Chemotaxis_MeTrfase"/>
</dbReference>
<comment type="catalytic activity">
    <reaction evidence="1">
        <text>L-glutamyl-[protein] + S-adenosyl-L-methionine = [protein]-L-glutamate 5-O-methyl ester + S-adenosyl-L-homocysteine</text>
        <dbReference type="Rhea" id="RHEA:24452"/>
        <dbReference type="Rhea" id="RHEA-COMP:10208"/>
        <dbReference type="Rhea" id="RHEA-COMP:10311"/>
        <dbReference type="ChEBI" id="CHEBI:29973"/>
        <dbReference type="ChEBI" id="CHEBI:57856"/>
        <dbReference type="ChEBI" id="CHEBI:59789"/>
        <dbReference type="ChEBI" id="CHEBI:82795"/>
        <dbReference type="EC" id="2.1.1.80"/>
    </reaction>
</comment>
<dbReference type="GO" id="GO:0032259">
    <property type="term" value="P:methylation"/>
    <property type="evidence" value="ECO:0007669"/>
    <property type="project" value="UniProtKB-KW"/>
</dbReference>
<dbReference type="EC" id="2.1.1.80" evidence="2"/>
<keyword evidence="3 10" id="KW-0489">Methyltransferase</keyword>
<dbReference type="PROSITE" id="PS50123">
    <property type="entry name" value="CHER"/>
    <property type="match status" value="1"/>
</dbReference>
<dbReference type="InterPro" id="IPR022641">
    <property type="entry name" value="CheR_N"/>
</dbReference>
<dbReference type="InterPro" id="IPR035909">
    <property type="entry name" value="CheB_C"/>
</dbReference>
<evidence type="ECO:0000256" key="5">
    <source>
        <dbReference type="ARBA" id="ARBA00022691"/>
    </source>
</evidence>
<dbReference type="SMART" id="SM00138">
    <property type="entry name" value="MeTrc"/>
    <property type="match status" value="1"/>
</dbReference>
<reference evidence="10 11" key="1">
    <citation type="submission" date="2014-10" db="EMBL/GenBank/DDBJ databases">
        <title>Genome sequence of Ponticoccus sp. strain UMTAT08 isolated from clonal culture of toxic dinoflagellate Alexandrium tamiyavanichii.</title>
        <authorList>
            <person name="Gan H.Y."/>
            <person name="Muhd D.-D."/>
            <person name="Mohd Noor M.E."/>
            <person name="Yeong Y.S."/>
            <person name="Usup G."/>
        </authorList>
    </citation>
    <scope>NUCLEOTIDE SEQUENCE [LARGE SCALE GENOMIC DNA]</scope>
    <source>
        <strain evidence="10 11">UMTAT08</strain>
    </source>
</reference>
<dbReference type="Gene3D" id="3.40.50.180">
    <property type="entry name" value="Methylesterase CheB, C-terminal domain"/>
    <property type="match status" value="1"/>
</dbReference>
<dbReference type="Pfam" id="PF01739">
    <property type="entry name" value="CheR"/>
    <property type="match status" value="1"/>
</dbReference>
<sequence length="806" mass="90133">MSLLAQHLPADAGCAYVLAQHLSPHHESVLPTLLSREIRLSVKAVDQSMPLEPDTIYVPIPKFDLVVENGAVHLRPPSGRAAEPKPSADRLFSSIAEHYGERSVGIVLSGTGSDGSYGVQAIREAGGITIAQDAASSRYDTMPNSAIETGCVDLILSPGEIGDQLDAILRRPRDLSGLQAQMEQPTEFDDLYHLLQVRTRVNFRNYKEKTVGRRIQRRMIARGFEDYGAYVQFCRDNPEELDSLYRDLLISVTRFFRDRDQFDALADALRAYVEQTDRRPIRIWVPGCATGEEAYSIAFILCDLLGFPKRDEARAFQVIATDLDTQALARGRAGAYPISAAADMPQSMTEAYFTQHDGVLRVRQEVRNLILFSQHNVFQDPPFSDIDLVSFRNTLIYFNTTLQEKVMSRLLYSMRPGGLMFIGTSEHIGALEPYFERVGEGIRLFRKRRGGTLDRKPLERFGMAIRAETGKGGGRSHVVPKPLEDNEVFGTIAASVAPIGFLANEQKDLLRIFGDISPFTTVTDDVRGRLTTRMLKSEIASEASSLIPLCLKHGKPRNGVWREMPGRGFNRVRLRGYPIKVDRPVTQGRLVLVSIETDFVEETVLPNQADREASDYLAYIERELADAREALQITMEELQTSNEELQSTNEELQSTNEELQSTNEELETSNEELQSTNEELITVNEELLINSEELNRLVAEQAAIQAALPMPLLVLDTRLNIKSASRNAIQLFALTEHGTHIGHISQVNLPVDGFPRLVEICNEVLTLQKTRSETFDFDGVVQELRVAPYFLKGAELAGLTITLQRA</sequence>
<name>A0A0B3SDP0_9RHOB</name>
<comment type="caution">
    <text evidence="10">The sequence shown here is derived from an EMBL/GenBank/DDBJ whole genome shotgun (WGS) entry which is preliminary data.</text>
</comment>
<organism evidence="10 11">
    <name type="scientific">Mameliella alba</name>
    <dbReference type="NCBI Taxonomy" id="561184"/>
    <lineage>
        <taxon>Bacteria</taxon>
        <taxon>Pseudomonadati</taxon>
        <taxon>Pseudomonadota</taxon>
        <taxon>Alphaproteobacteria</taxon>
        <taxon>Rhodobacterales</taxon>
        <taxon>Roseobacteraceae</taxon>
        <taxon>Mameliella</taxon>
    </lineage>
</organism>
<dbReference type="GO" id="GO:0006935">
    <property type="term" value="P:chemotaxis"/>
    <property type="evidence" value="ECO:0007669"/>
    <property type="project" value="InterPro"/>
</dbReference>
<evidence type="ECO:0000256" key="1">
    <source>
        <dbReference type="ARBA" id="ARBA00001541"/>
    </source>
</evidence>
<dbReference type="GO" id="GO:0008984">
    <property type="term" value="F:protein-glutamate methylesterase activity"/>
    <property type="evidence" value="ECO:0007669"/>
    <property type="project" value="InterPro"/>
</dbReference>
<dbReference type="STRING" id="561184.SAMN05216376_10751"/>
<dbReference type="Gene3D" id="3.40.50.150">
    <property type="entry name" value="Vaccinia Virus protein VP39"/>
    <property type="match status" value="1"/>
</dbReference>
<dbReference type="InterPro" id="IPR022642">
    <property type="entry name" value="CheR_C"/>
</dbReference>
<feature type="region of interest" description="Disordered" evidence="7">
    <location>
        <begin position="641"/>
        <end position="665"/>
    </location>
</feature>
<dbReference type="GO" id="GO:0008983">
    <property type="term" value="F:protein-glutamate O-methyltransferase activity"/>
    <property type="evidence" value="ECO:0007669"/>
    <property type="project" value="UniProtKB-EC"/>
</dbReference>
<evidence type="ECO:0000259" key="9">
    <source>
        <dbReference type="PROSITE" id="PS50123"/>
    </source>
</evidence>
<evidence type="ECO:0000256" key="2">
    <source>
        <dbReference type="ARBA" id="ARBA00012534"/>
    </source>
</evidence>
<feature type="compositionally biased region" description="Polar residues" evidence="7">
    <location>
        <begin position="641"/>
        <end position="659"/>
    </location>
</feature>
<comment type="caution">
    <text evidence="6">Lacks conserved residue(s) required for the propagation of feature annotation.</text>
</comment>
<dbReference type="Proteomes" id="UP000030960">
    <property type="component" value="Unassembled WGS sequence"/>
</dbReference>
<dbReference type="GO" id="GO:0005737">
    <property type="term" value="C:cytoplasm"/>
    <property type="evidence" value="ECO:0007669"/>
    <property type="project" value="InterPro"/>
</dbReference>
<feature type="domain" description="CheR-type methyltransferase" evidence="9">
    <location>
        <begin position="187"/>
        <end position="448"/>
    </location>
</feature>
<dbReference type="CDD" id="cd16434">
    <property type="entry name" value="CheB-CheR_fusion"/>
    <property type="match status" value="1"/>
</dbReference>
<dbReference type="EMBL" id="JSUQ01000002">
    <property type="protein sequence ID" value="KHQ54846.1"/>
    <property type="molecule type" value="Genomic_DNA"/>
</dbReference>
<dbReference type="SMART" id="SM00091">
    <property type="entry name" value="PAS"/>
    <property type="match status" value="1"/>
</dbReference>
<dbReference type="SUPFAM" id="SSF47757">
    <property type="entry name" value="Chemotaxis receptor methyltransferase CheR, N-terminal domain"/>
    <property type="match status" value="1"/>
</dbReference>